<dbReference type="AlphaFoldDB" id="A0A0F8XSL7"/>
<sequence length="95" mass="10828">MSTATAINPTELETGKAYHVSRETPLMLADPVDPSIEDIEKVDYIPKGGVFTVLESFTLRNKIWYRAVWNSREGWINSIALLGQHLAEKKKKKKR</sequence>
<name>A0A0F8XSL7_9ZZZZ</name>
<accession>A0A0F8XSL7</accession>
<comment type="caution">
    <text evidence="1">The sequence shown here is derived from an EMBL/GenBank/DDBJ whole genome shotgun (WGS) entry which is preliminary data.</text>
</comment>
<reference evidence="1" key="1">
    <citation type="journal article" date="2015" name="Nature">
        <title>Complex archaea that bridge the gap between prokaryotes and eukaryotes.</title>
        <authorList>
            <person name="Spang A."/>
            <person name="Saw J.H."/>
            <person name="Jorgensen S.L."/>
            <person name="Zaremba-Niedzwiedzka K."/>
            <person name="Martijn J."/>
            <person name="Lind A.E."/>
            <person name="van Eijk R."/>
            <person name="Schleper C."/>
            <person name="Guy L."/>
            <person name="Ettema T.J."/>
        </authorList>
    </citation>
    <scope>NUCLEOTIDE SEQUENCE</scope>
</reference>
<gene>
    <name evidence="1" type="ORF">LCGC14_2907380</name>
</gene>
<organism evidence="1">
    <name type="scientific">marine sediment metagenome</name>
    <dbReference type="NCBI Taxonomy" id="412755"/>
    <lineage>
        <taxon>unclassified sequences</taxon>
        <taxon>metagenomes</taxon>
        <taxon>ecological metagenomes</taxon>
    </lineage>
</organism>
<evidence type="ECO:0000313" key="1">
    <source>
        <dbReference type="EMBL" id="KKK72087.1"/>
    </source>
</evidence>
<dbReference type="EMBL" id="LAZR01057430">
    <property type="protein sequence ID" value="KKK72087.1"/>
    <property type="molecule type" value="Genomic_DNA"/>
</dbReference>
<evidence type="ECO:0008006" key="2">
    <source>
        <dbReference type="Google" id="ProtNLM"/>
    </source>
</evidence>
<protein>
    <recommendedName>
        <fullName evidence="2">SH3b domain-containing protein</fullName>
    </recommendedName>
</protein>
<proteinExistence type="predicted"/>